<reference evidence="5" key="1">
    <citation type="submission" date="2018-05" db="EMBL/GenBank/DDBJ databases">
        <authorList>
            <person name="Lanie J.A."/>
            <person name="Ng W.-L."/>
            <person name="Kazmierczak K.M."/>
            <person name="Andrzejewski T.M."/>
            <person name="Davidsen T.M."/>
            <person name="Wayne K.J."/>
            <person name="Tettelin H."/>
            <person name="Glass J.I."/>
            <person name="Rusch D."/>
            <person name="Podicherti R."/>
            <person name="Tsui H.-C.T."/>
            <person name="Winkler M.E."/>
        </authorList>
    </citation>
    <scope>NUCLEOTIDE SEQUENCE</scope>
</reference>
<protein>
    <recommendedName>
        <fullName evidence="4">Plastocyanin-like domain-containing protein</fullName>
    </recommendedName>
</protein>
<keyword evidence="3" id="KW-0186">Copper</keyword>
<dbReference type="GO" id="GO:0016491">
    <property type="term" value="F:oxidoreductase activity"/>
    <property type="evidence" value="ECO:0007669"/>
    <property type="project" value="UniProtKB-KW"/>
</dbReference>
<gene>
    <name evidence="5" type="ORF">METZ01_LOCUS239145</name>
</gene>
<evidence type="ECO:0000259" key="4">
    <source>
        <dbReference type="Pfam" id="PF07732"/>
    </source>
</evidence>
<evidence type="ECO:0000256" key="3">
    <source>
        <dbReference type="ARBA" id="ARBA00023008"/>
    </source>
</evidence>
<proteinExistence type="predicted"/>
<feature type="non-terminal residue" evidence="5">
    <location>
        <position position="266"/>
    </location>
</feature>
<dbReference type="GO" id="GO:0005507">
    <property type="term" value="F:copper ion binding"/>
    <property type="evidence" value="ECO:0007669"/>
    <property type="project" value="InterPro"/>
</dbReference>
<sequence length="266" mass="29179">MRTATDLNPDPDILEVELVGRQLPVDLTGDGLIARVYTFNGLTPGPELRAKVGNLVIVHFTNELPEPINIHWHGIEVDNANDGTNVTQNPVETGGKFTYRFRVTRPGIFMYHSHIMPTNPEFKGFYGPIVVEEDAEEILIARGVLPDRANEWTLVLADTTVCKTKGTNDEVTFEPHHDTAWVFTRAGLGNFPGNTSYPTPRDLCENPRDDLGKPLGTGPLAAGDIPNIQPPLDCLNQKSCRVNEGQLVLTNGRVAAAREGNPRQPG</sequence>
<feature type="domain" description="Plastocyanin-like" evidence="4">
    <location>
        <begin position="34"/>
        <end position="134"/>
    </location>
</feature>
<dbReference type="Gene3D" id="2.60.40.420">
    <property type="entry name" value="Cupredoxins - blue copper proteins"/>
    <property type="match status" value="1"/>
</dbReference>
<dbReference type="SUPFAM" id="SSF49503">
    <property type="entry name" value="Cupredoxins"/>
    <property type="match status" value="1"/>
</dbReference>
<dbReference type="InterPro" id="IPR011707">
    <property type="entry name" value="Cu-oxidase-like_N"/>
</dbReference>
<evidence type="ECO:0000256" key="2">
    <source>
        <dbReference type="ARBA" id="ARBA00023002"/>
    </source>
</evidence>
<dbReference type="EMBL" id="UINC01061090">
    <property type="protein sequence ID" value="SVB86291.1"/>
    <property type="molecule type" value="Genomic_DNA"/>
</dbReference>
<keyword evidence="1" id="KW-0479">Metal-binding</keyword>
<dbReference type="InterPro" id="IPR008972">
    <property type="entry name" value="Cupredoxin"/>
</dbReference>
<accession>A0A382HIH7</accession>
<keyword evidence="2" id="KW-0560">Oxidoreductase</keyword>
<evidence type="ECO:0000313" key="5">
    <source>
        <dbReference type="EMBL" id="SVB86291.1"/>
    </source>
</evidence>
<name>A0A382HIH7_9ZZZZ</name>
<dbReference type="AlphaFoldDB" id="A0A382HIH7"/>
<evidence type="ECO:0000256" key="1">
    <source>
        <dbReference type="ARBA" id="ARBA00022723"/>
    </source>
</evidence>
<dbReference type="Pfam" id="PF07732">
    <property type="entry name" value="Cu-oxidase_3"/>
    <property type="match status" value="1"/>
</dbReference>
<dbReference type="PANTHER" id="PTHR11709:SF394">
    <property type="entry name" value="FI03373P-RELATED"/>
    <property type="match status" value="1"/>
</dbReference>
<dbReference type="InterPro" id="IPR045087">
    <property type="entry name" value="Cu-oxidase_fam"/>
</dbReference>
<dbReference type="PANTHER" id="PTHR11709">
    <property type="entry name" value="MULTI-COPPER OXIDASE"/>
    <property type="match status" value="1"/>
</dbReference>
<organism evidence="5">
    <name type="scientific">marine metagenome</name>
    <dbReference type="NCBI Taxonomy" id="408172"/>
    <lineage>
        <taxon>unclassified sequences</taxon>
        <taxon>metagenomes</taxon>
        <taxon>ecological metagenomes</taxon>
    </lineage>
</organism>